<dbReference type="InterPro" id="IPR025660">
    <property type="entry name" value="Pept_his_AS"/>
</dbReference>
<dbReference type="PRINTS" id="PR00705">
    <property type="entry name" value="PAPAIN"/>
</dbReference>
<reference evidence="4" key="1">
    <citation type="submission" date="2022-03" db="EMBL/GenBank/DDBJ databases">
        <authorList>
            <person name="Tunstrom K."/>
        </authorList>
    </citation>
    <scope>NUCLEOTIDE SEQUENCE</scope>
</reference>
<dbReference type="Pfam" id="PF00112">
    <property type="entry name" value="Peptidase_C1"/>
    <property type="match status" value="1"/>
</dbReference>
<dbReference type="SMART" id="SM00645">
    <property type="entry name" value="Pept_C1"/>
    <property type="match status" value="1"/>
</dbReference>
<dbReference type="PROSITE" id="PS00639">
    <property type="entry name" value="THIOL_PROTEASE_HIS"/>
    <property type="match status" value="1"/>
</dbReference>
<dbReference type="InterPro" id="IPR038765">
    <property type="entry name" value="Papain-like_cys_pep_sf"/>
</dbReference>
<keyword evidence="2" id="KW-1015">Disulfide bond</keyword>
<feature type="domain" description="Peptidase C1A papain C-terminal" evidence="3">
    <location>
        <begin position="99"/>
        <end position="328"/>
    </location>
</feature>
<keyword evidence="5" id="KW-1185">Reference proteome</keyword>
<evidence type="ECO:0000313" key="5">
    <source>
        <dbReference type="Proteomes" id="UP001153954"/>
    </source>
</evidence>
<gene>
    <name evidence="4" type="ORF">EEDITHA_LOCUS13025</name>
</gene>
<dbReference type="PROSITE" id="PS00640">
    <property type="entry name" value="THIOL_PROTEASE_ASN"/>
    <property type="match status" value="1"/>
</dbReference>
<dbReference type="GO" id="GO:0008234">
    <property type="term" value="F:cysteine-type peptidase activity"/>
    <property type="evidence" value="ECO:0007669"/>
    <property type="project" value="InterPro"/>
</dbReference>
<proteinExistence type="inferred from homology"/>
<organism evidence="4 5">
    <name type="scientific">Euphydryas editha</name>
    <name type="common">Edith's checkerspot</name>
    <dbReference type="NCBI Taxonomy" id="104508"/>
    <lineage>
        <taxon>Eukaryota</taxon>
        <taxon>Metazoa</taxon>
        <taxon>Ecdysozoa</taxon>
        <taxon>Arthropoda</taxon>
        <taxon>Hexapoda</taxon>
        <taxon>Insecta</taxon>
        <taxon>Pterygota</taxon>
        <taxon>Neoptera</taxon>
        <taxon>Endopterygota</taxon>
        <taxon>Lepidoptera</taxon>
        <taxon>Glossata</taxon>
        <taxon>Ditrysia</taxon>
        <taxon>Papilionoidea</taxon>
        <taxon>Nymphalidae</taxon>
        <taxon>Nymphalinae</taxon>
        <taxon>Euphydryas</taxon>
    </lineage>
</organism>
<dbReference type="SUPFAM" id="SSF54001">
    <property type="entry name" value="Cysteine proteinases"/>
    <property type="match status" value="1"/>
</dbReference>
<comment type="similarity">
    <text evidence="1">Belongs to the peptidase C1 family.</text>
</comment>
<dbReference type="Proteomes" id="UP001153954">
    <property type="component" value="Unassembled WGS sequence"/>
</dbReference>
<name>A0AAU9ULZ2_EUPED</name>
<dbReference type="Gene3D" id="3.90.70.10">
    <property type="entry name" value="Cysteine proteinases"/>
    <property type="match status" value="1"/>
</dbReference>
<dbReference type="CDD" id="cd02620">
    <property type="entry name" value="Peptidase_C1A_CathepsinB"/>
    <property type="match status" value="1"/>
</dbReference>
<dbReference type="EMBL" id="CAKOGL010000018">
    <property type="protein sequence ID" value="CAH2097850.1"/>
    <property type="molecule type" value="Genomic_DNA"/>
</dbReference>
<dbReference type="AlphaFoldDB" id="A0AAU9ULZ2"/>
<evidence type="ECO:0000259" key="3">
    <source>
        <dbReference type="SMART" id="SM00645"/>
    </source>
</evidence>
<evidence type="ECO:0000256" key="2">
    <source>
        <dbReference type="ARBA" id="ARBA00023157"/>
    </source>
</evidence>
<sequence length="338" mass="38852">MIMIVHDNDHSVYEAHICVECVQINNKTLDWSCENDPCMVDQDVLNRVNYGSTTWRAANYTQFQGKKLRDGLIYKLGTMPLSAEIRRMGPIRYDKNINYPTHFDARERWPRYISPVRDQGWCGSDWAISATTIASDRFAIQSNGAESMVLSPQSLLSCNRQQRGCQGGYIDVAWNFMRNRGIVDEECFPYQAQVTKCPFRPKGTLVETGCRIPVKQRTSRYKVAPPSRLSTIPDIMYDIMDSGPVQAIMEVHQDFFHYRDGVYRRTPYGNTQMKGYHSVRVVGWGEEQGDKYWIVANSWGPQWGENGYFRIARGSNESGIESFVVTVLSDVTRAYQRK</sequence>
<dbReference type="InterPro" id="IPR000668">
    <property type="entry name" value="Peptidase_C1A_C"/>
</dbReference>
<evidence type="ECO:0000256" key="1">
    <source>
        <dbReference type="ARBA" id="ARBA00008455"/>
    </source>
</evidence>
<evidence type="ECO:0000313" key="4">
    <source>
        <dbReference type="EMBL" id="CAH2097850.1"/>
    </source>
</evidence>
<dbReference type="GO" id="GO:0006508">
    <property type="term" value="P:proteolysis"/>
    <property type="evidence" value="ECO:0007669"/>
    <property type="project" value="InterPro"/>
</dbReference>
<protein>
    <recommendedName>
        <fullName evidence="3">Peptidase C1A papain C-terminal domain-containing protein</fullName>
    </recommendedName>
</protein>
<accession>A0AAU9ULZ2</accession>
<comment type="caution">
    <text evidence="4">The sequence shown here is derived from an EMBL/GenBank/DDBJ whole genome shotgun (WGS) entry which is preliminary data.</text>
</comment>
<dbReference type="InterPro" id="IPR025661">
    <property type="entry name" value="Pept_asp_AS"/>
</dbReference>
<dbReference type="InterPro" id="IPR013128">
    <property type="entry name" value="Peptidase_C1A"/>
</dbReference>
<dbReference type="PANTHER" id="PTHR12411">
    <property type="entry name" value="CYSTEINE PROTEASE FAMILY C1-RELATED"/>
    <property type="match status" value="1"/>
</dbReference>